<evidence type="ECO:0000313" key="2">
    <source>
        <dbReference type="Proteomes" id="UP000265520"/>
    </source>
</evidence>
<protein>
    <submittedName>
        <fullName evidence="1">Uncharacterized protein</fullName>
    </submittedName>
</protein>
<dbReference type="EMBL" id="LXQA010053378">
    <property type="protein sequence ID" value="MCI03818.1"/>
    <property type="molecule type" value="Genomic_DNA"/>
</dbReference>
<dbReference type="Proteomes" id="UP000265520">
    <property type="component" value="Unassembled WGS sequence"/>
</dbReference>
<evidence type="ECO:0000313" key="1">
    <source>
        <dbReference type="EMBL" id="MCI03818.1"/>
    </source>
</evidence>
<dbReference type="AlphaFoldDB" id="A0A392NVG4"/>
<sequence>MITLNGDIGNVQIRWGLQAVNCSNEMMKLKVTLHMFVTQNINPEKRRIRTMEHQPVGQHVVFANAQRF</sequence>
<name>A0A392NVG4_9FABA</name>
<accession>A0A392NVG4</accession>
<keyword evidence="2" id="KW-1185">Reference proteome</keyword>
<proteinExistence type="predicted"/>
<organism evidence="1 2">
    <name type="scientific">Trifolium medium</name>
    <dbReference type="NCBI Taxonomy" id="97028"/>
    <lineage>
        <taxon>Eukaryota</taxon>
        <taxon>Viridiplantae</taxon>
        <taxon>Streptophyta</taxon>
        <taxon>Embryophyta</taxon>
        <taxon>Tracheophyta</taxon>
        <taxon>Spermatophyta</taxon>
        <taxon>Magnoliopsida</taxon>
        <taxon>eudicotyledons</taxon>
        <taxon>Gunneridae</taxon>
        <taxon>Pentapetalae</taxon>
        <taxon>rosids</taxon>
        <taxon>fabids</taxon>
        <taxon>Fabales</taxon>
        <taxon>Fabaceae</taxon>
        <taxon>Papilionoideae</taxon>
        <taxon>50 kb inversion clade</taxon>
        <taxon>NPAAA clade</taxon>
        <taxon>Hologalegina</taxon>
        <taxon>IRL clade</taxon>
        <taxon>Trifolieae</taxon>
        <taxon>Trifolium</taxon>
    </lineage>
</organism>
<reference evidence="1 2" key="1">
    <citation type="journal article" date="2018" name="Front. Plant Sci.">
        <title>Red Clover (Trifolium pratense) and Zigzag Clover (T. medium) - A Picture of Genomic Similarities and Differences.</title>
        <authorList>
            <person name="Dluhosova J."/>
            <person name="Istvanek J."/>
            <person name="Nedelnik J."/>
            <person name="Repkova J."/>
        </authorList>
    </citation>
    <scope>NUCLEOTIDE SEQUENCE [LARGE SCALE GENOMIC DNA]</scope>
    <source>
        <strain evidence="2">cv. 10/8</strain>
        <tissue evidence="1">Leaf</tissue>
    </source>
</reference>
<gene>
    <name evidence="1" type="ORF">A2U01_0024859</name>
</gene>
<comment type="caution">
    <text evidence="1">The sequence shown here is derived from an EMBL/GenBank/DDBJ whole genome shotgun (WGS) entry which is preliminary data.</text>
</comment>